<dbReference type="InterPro" id="IPR013761">
    <property type="entry name" value="SAM/pointed_sf"/>
</dbReference>
<evidence type="ECO:0000259" key="17">
    <source>
        <dbReference type="PROSITE" id="PS50105"/>
    </source>
</evidence>
<keyword evidence="9" id="KW-0832">Ubl conjugation</keyword>
<evidence type="ECO:0000256" key="10">
    <source>
        <dbReference type="ARBA" id="ARBA00022853"/>
    </source>
</evidence>
<evidence type="ECO:0000256" key="14">
    <source>
        <dbReference type="ARBA" id="ARBA00023242"/>
    </source>
</evidence>
<evidence type="ECO:0000256" key="5">
    <source>
        <dbReference type="ARBA" id="ARBA00022723"/>
    </source>
</evidence>
<evidence type="ECO:0000259" key="19">
    <source>
        <dbReference type="PROSITE" id="PS52014"/>
    </source>
</evidence>
<dbReference type="PROSITE" id="PS52014">
    <property type="entry name" value="SAMD1_WH"/>
    <property type="match status" value="1"/>
</dbReference>
<keyword evidence="5" id="KW-0479">Metal-binding</keyword>
<dbReference type="Pfam" id="PF00538">
    <property type="entry name" value="Linker_histone"/>
    <property type="match status" value="1"/>
</dbReference>
<evidence type="ECO:0000256" key="2">
    <source>
        <dbReference type="ARBA" id="ARBA00022491"/>
    </source>
</evidence>
<dbReference type="GO" id="GO:0000786">
    <property type="term" value="C:nucleosome"/>
    <property type="evidence" value="ECO:0007669"/>
    <property type="project" value="InterPro"/>
</dbReference>
<gene>
    <name evidence="21" type="primary">LOC116308375</name>
</gene>
<dbReference type="Proteomes" id="UP000515163">
    <property type="component" value="Unplaced"/>
</dbReference>
<evidence type="ECO:0000313" key="21">
    <source>
        <dbReference type="RefSeq" id="XP_031574640.1"/>
    </source>
</evidence>
<proteinExistence type="predicted"/>
<dbReference type="InterPro" id="IPR005818">
    <property type="entry name" value="Histone_H1/H5_H15"/>
</dbReference>
<dbReference type="SMART" id="SM00249">
    <property type="entry name" value="PHD"/>
    <property type="match status" value="2"/>
</dbReference>
<keyword evidence="13" id="KW-0804">Transcription</keyword>
<dbReference type="SMART" id="SM00454">
    <property type="entry name" value="SAM"/>
    <property type="match status" value="1"/>
</dbReference>
<evidence type="ECO:0000256" key="1">
    <source>
        <dbReference type="ARBA" id="ARBA00004123"/>
    </source>
</evidence>
<comment type="subcellular location">
    <subcellularLocation>
        <location evidence="1">Nucleus</location>
    </subcellularLocation>
</comment>
<dbReference type="Pfam" id="PF21524">
    <property type="entry name" value="SAMD1_WH"/>
    <property type="match status" value="1"/>
</dbReference>
<feature type="domain" description="H15" evidence="18">
    <location>
        <begin position="85"/>
        <end position="154"/>
    </location>
</feature>
<evidence type="ECO:0000256" key="15">
    <source>
        <dbReference type="PROSITE-ProRule" id="PRU00146"/>
    </source>
</evidence>
<dbReference type="Gene3D" id="1.10.150.50">
    <property type="entry name" value="Transcription Factor, Ets-1"/>
    <property type="match status" value="1"/>
</dbReference>
<dbReference type="PROSITE" id="PS51504">
    <property type="entry name" value="H15"/>
    <property type="match status" value="1"/>
</dbReference>
<dbReference type="PROSITE" id="PS50105">
    <property type="entry name" value="SAM_DOMAIN"/>
    <property type="match status" value="1"/>
</dbReference>
<feature type="domain" description="PHD-type" evidence="16">
    <location>
        <begin position="167"/>
        <end position="228"/>
    </location>
</feature>
<evidence type="ECO:0000256" key="8">
    <source>
        <dbReference type="ARBA" id="ARBA00022833"/>
    </source>
</evidence>
<feature type="domain" description="PHD-type" evidence="16">
    <location>
        <begin position="225"/>
        <end position="275"/>
    </location>
</feature>
<accession>A0A6P8JDV5</accession>
<dbReference type="AlphaFoldDB" id="A0A6P8JDV5"/>
<dbReference type="Gene3D" id="3.30.40.10">
    <property type="entry name" value="Zinc/RING finger domain, C3HC4 (zinc finger)"/>
    <property type="match status" value="1"/>
</dbReference>
<dbReference type="FunFam" id="3.30.40.10:FF:000005">
    <property type="entry name" value="zinc finger protein isoform X1"/>
    <property type="match status" value="1"/>
</dbReference>
<protein>
    <submittedName>
        <fullName evidence="21">Histone acetyltransferase KAT6A-like isoform X1</fullName>
    </submittedName>
</protein>
<keyword evidence="12" id="KW-0010">Activator</keyword>
<keyword evidence="14" id="KW-0539">Nucleus</keyword>
<evidence type="ECO:0000256" key="9">
    <source>
        <dbReference type="ARBA" id="ARBA00022843"/>
    </source>
</evidence>
<dbReference type="InterPro" id="IPR001660">
    <property type="entry name" value="SAM"/>
</dbReference>
<dbReference type="InterPro" id="IPR048589">
    <property type="entry name" value="SAMD1-like_WH"/>
</dbReference>
<sequence>MAEEKRPKYMNWILECINLLRSRKSRPDLERICRTMLKCHGVSEKETEEDLRALVEAKIVTRRSFKGAISYRNSAGWSKTHGPGRTSRAGRWVTEAIRVLDRGNGVSTHDVERYVEEKHPYYSNIKPRIKQAVNGDVENGKLWMVGEGRYRLLESAESPEREVCTTEPVCDFCLQTSECNKKGQPEDLLICRDCGNKAHPTCMNYSTELSARIRDDATSWQCIDCKTCVICNDSGDPGSLLFCDACDKGYHMQCHVPPLEIMPSGKWICYNCENHPTNPASLEELNGVTEIKVERRNSGNISLAGTSSHSNGNEIGNLSGDEEMEEECTVEVKDMHVQVDAENVQRELEMLSQTTPPRTPPLLVHSSTAATSSIATGTTTESKNGILTTLGASNDPSDGSQLKGPNTNAVLKNMSADASKWAVSDVIMFLESVGFSQEAKNFAEQEIDGKALLLMSRNDVLTGMSLKLGPALKIYVHVSRLQKCQPKVPQTRM</sequence>
<evidence type="ECO:0000313" key="20">
    <source>
        <dbReference type="Proteomes" id="UP000515163"/>
    </source>
</evidence>
<dbReference type="GO" id="GO:0008270">
    <property type="term" value="F:zinc ion binding"/>
    <property type="evidence" value="ECO:0007669"/>
    <property type="project" value="UniProtKB-KW"/>
</dbReference>
<dbReference type="RefSeq" id="XP_031574640.1">
    <property type="nucleotide sequence ID" value="XM_031718780.1"/>
</dbReference>
<dbReference type="InterPro" id="IPR011011">
    <property type="entry name" value="Znf_FYVE_PHD"/>
</dbReference>
<feature type="domain" description="SAM" evidence="17">
    <location>
        <begin position="421"/>
        <end position="469"/>
    </location>
</feature>
<dbReference type="SUPFAM" id="SSF46785">
    <property type="entry name" value="Winged helix' DNA-binding domain"/>
    <property type="match status" value="1"/>
</dbReference>
<keyword evidence="8" id="KW-0862">Zinc</keyword>
<feature type="domain" description="SAMD1-like winged helix (WH)" evidence="19">
    <location>
        <begin position="1"/>
        <end position="77"/>
    </location>
</feature>
<evidence type="ECO:0000256" key="7">
    <source>
        <dbReference type="ARBA" id="ARBA00022771"/>
    </source>
</evidence>
<dbReference type="GO" id="GO:0003677">
    <property type="term" value="F:DNA binding"/>
    <property type="evidence" value="ECO:0007669"/>
    <property type="project" value="InterPro"/>
</dbReference>
<evidence type="ECO:0000256" key="6">
    <source>
        <dbReference type="ARBA" id="ARBA00022737"/>
    </source>
</evidence>
<evidence type="ECO:0000259" key="18">
    <source>
        <dbReference type="PROSITE" id="PS51504"/>
    </source>
</evidence>
<dbReference type="GeneID" id="116308375"/>
<organism evidence="20 21">
    <name type="scientific">Actinia tenebrosa</name>
    <name type="common">Australian red waratah sea anemone</name>
    <dbReference type="NCBI Taxonomy" id="6105"/>
    <lineage>
        <taxon>Eukaryota</taxon>
        <taxon>Metazoa</taxon>
        <taxon>Cnidaria</taxon>
        <taxon>Anthozoa</taxon>
        <taxon>Hexacorallia</taxon>
        <taxon>Actiniaria</taxon>
        <taxon>Actiniidae</taxon>
        <taxon>Actinia</taxon>
    </lineage>
</organism>
<keyword evidence="10" id="KW-0156">Chromatin regulator</keyword>
<keyword evidence="11" id="KW-0805">Transcription regulation</keyword>
<dbReference type="Pfam" id="PF00536">
    <property type="entry name" value="SAM_1"/>
    <property type="match status" value="1"/>
</dbReference>
<dbReference type="CDD" id="cd09583">
    <property type="entry name" value="SAM_Atherin-like"/>
    <property type="match status" value="1"/>
</dbReference>
<keyword evidence="3" id="KW-1017">Isopeptide bond</keyword>
<reference evidence="21" key="1">
    <citation type="submission" date="2025-08" db="UniProtKB">
        <authorList>
            <consortium name="RefSeq"/>
        </authorList>
    </citation>
    <scope>IDENTIFICATION</scope>
    <source>
        <tissue evidence="21">Tentacle</tissue>
    </source>
</reference>
<keyword evidence="7 15" id="KW-0863">Zinc-finger</keyword>
<dbReference type="InterPro" id="IPR019787">
    <property type="entry name" value="Znf_PHD-finger"/>
</dbReference>
<dbReference type="CDD" id="cd15527">
    <property type="entry name" value="PHD2_KAT6A_6B"/>
    <property type="match status" value="1"/>
</dbReference>
<evidence type="ECO:0000256" key="3">
    <source>
        <dbReference type="ARBA" id="ARBA00022499"/>
    </source>
</evidence>
<dbReference type="InterPro" id="IPR036390">
    <property type="entry name" value="WH_DNA-bd_sf"/>
</dbReference>
<dbReference type="InterPro" id="IPR013083">
    <property type="entry name" value="Znf_RING/FYVE/PHD"/>
</dbReference>
<dbReference type="InParanoid" id="A0A6P8JDV5"/>
<dbReference type="OrthoDB" id="10004495at2759"/>
<dbReference type="InterPro" id="IPR036388">
    <property type="entry name" value="WH-like_DNA-bd_sf"/>
</dbReference>
<evidence type="ECO:0000256" key="11">
    <source>
        <dbReference type="ARBA" id="ARBA00023015"/>
    </source>
</evidence>
<dbReference type="SUPFAM" id="SSF47769">
    <property type="entry name" value="SAM/Pointed domain"/>
    <property type="match status" value="1"/>
</dbReference>
<evidence type="ECO:0000256" key="13">
    <source>
        <dbReference type="ARBA" id="ARBA00023163"/>
    </source>
</evidence>
<dbReference type="GO" id="GO:0005634">
    <property type="term" value="C:nucleus"/>
    <property type="evidence" value="ECO:0007669"/>
    <property type="project" value="UniProtKB-SubCell"/>
</dbReference>
<dbReference type="InterPro" id="IPR001965">
    <property type="entry name" value="Znf_PHD"/>
</dbReference>
<evidence type="ECO:0000256" key="12">
    <source>
        <dbReference type="ARBA" id="ARBA00023159"/>
    </source>
</evidence>
<dbReference type="GO" id="GO:0006334">
    <property type="term" value="P:nucleosome assembly"/>
    <property type="evidence" value="ECO:0007669"/>
    <property type="project" value="InterPro"/>
</dbReference>
<dbReference type="PANTHER" id="PTHR45888:SF4">
    <property type="entry name" value="PHD FINGER PROTEIN 10"/>
    <property type="match status" value="1"/>
</dbReference>
<keyword evidence="20" id="KW-1185">Reference proteome</keyword>
<dbReference type="PROSITE" id="PS50016">
    <property type="entry name" value="ZF_PHD_2"/>
    <property type="match status" value="2"/>
</dbReference>
<keyword evidence="2" id="KW-0678">Repressor</keyword>
<evidence type="ECO:0000259" key="16">
    <source>
        <dbReference type="PROSITE" id="PS50016"/>
    </source>
</evidence>
<dbReference type="Pfam" id="PF00628">
    <property type="entry name" value="PHD"/>
    <property type="match status" value="1"/>
</dbReference>
<dbReference type="KEGG" id="aten:116308375"/>
<evidence type="ECO:0000256" key="4">
    <source>
        <dbReference type="ARBA" id="ARBA00022553"/>
    </source>
</evidence>
<keyword evidence="6" id="KW-0677">Repeat</keyword>
<keyword evidence="4" id="KW-0597">Phosphoprotein</keyword>
<dbReference type="PANTHER" id="PTHR45888">
    <property type="entry name" value="HL01030P-RELATED"/>
    <property type="match status" value="1"/>
</dbReference>
<name>A0A6P8JDV5_ACTTE</name>
<dbReference type="SUPFAM" id="SSF57903">
    <property type="entry name" value="FYVE/PHD zinc finger"/>
    <property type="match status" value="2"/>
</dbReference>
<dbReference type="FunCoup" id="A0A6P8JDV5">
    <property type="interactions" value="549"/>
</dbReference>
<dbReference type="Gene3D" id="1.10.10.10">
    <property type="entry name" value="Winged helix-like DNA-binding domain superfamily/Winged helix DNA-binding domain"/>
    <property type="match status" value="1"/>
</dbReference>